<dbReference type="Proteomes" id="UP000885750">
    <property type="component" value="Unassembled WGS sequence"/>
</dbReference>
<dbReference type="AlphaFoldDB" id="A0A7V2WVC4"/>
<dbReference type="EMBL" id="DRMS01000342">
    <property type="protein sequence ID" value="HFC92963.1"/>
    <property type="molecule type" value="Genomic_DNA"/>
</dbReference>
<evidence type="ECO:0000256" key="1">
    <source>
        <dbReference type="SAM" id="MobiDB-lite"/>
    </source>
</evidence>
<evidence type="ECO:0000313" key="2">
    <source>
        <dbReference type="EMBL" id="HFC92963.1"/>
    </source>
</evidence>
<feature type="compositionally biased region" description="Low complexity" evidence="1">
    <location>
        <begin position="111"/>
        <end position="122"/>
    </location>
</feature>
<organism evidence="2">
    <name type="scientific">Leucothrix mucor</name>
    <dbReference type="NCBI Taxonomy" id="45248"/>
    <lineage>
        <taxon>Bacteria</taxon>
        <taxon>Pseudomonadati</taxon>
        <taxon>Pseudomonadota</taxon>
        <taxon>Gammaproteobacteria</taxon>
        <taxon>Thiotrichales</taxon>
        <taxon>Thiotrichaceae</taxon>
        <taxon>Leucothrix</taxon>
    </lineage>
</organism>
<comment type="caution">
    <text evidence="2">The sequence shown here is derived from an EMBL/GenBank/DDBJ whole genome shotgun (WGS) entry which is preliminary data.</text>
</comment>
<sequence>MFNKTSQRPLIVELMDISKQNEAILKFFISGVGNKVFSIGNTSSEVEAYIIDYDFPGAQARWDENYAVDNKPRIILSTDNPRSDNSVWVGKPLSSKKLIEAATAIKDILKKSPSTTSPTLDSDTNDLGSEIMPKRPDTKAFSLTSETMPPKKKPISRKVSTTTLVSPEQSTDAKTETTVGNNKDTSGQSRESESGLSHSGVGKLQSNQASKKEAINKSRTKEQIAQEVIRQEMRWKELCGDNNDTSTHQADEVRYVPENYFIGKLTGAVRLAKQSQQIVEVKAQPHSVYILPDKHQIFTALEIDNERFIQFSRDKIQQGEMNIHILSSIETGKLELQMSQQPEYIHSLESFLWTSSLLASKGRIPATMDIDKKTALKYWPSFARIEAFPYSMRIAALWHHSPDTLIQMATKLAIPQRYVFAFYNGADALGLVEHDPKKVKKQIKASPKKKGGGLMSRLFKRLLGGDSS</sequence>
<gene>
    <name evidence="2" type="ORF">ENJ51_09145</name>
</gene>
<accession>A0A7V2WVC4</accession>
<feature type="region of interest" description="Disordered" evidence="1">
    <location>
        <begin position="110"/>
        <end position="222"/>
    </location>
</feature>
<feature type="compositionally biased region" description="Basic and acidic residues" evidence="1">
    <location>
        <begin position="210"/>
        <end position="222"/>
    </location>
</feature>
<feature type="compositionally biased region" description="Polar residues" evidence="1">
    <location>
        <begin position="158"/>
        <end position="197"/>
    </location>
</feature>
<protein>
    <submittedName>
        <fullName evidence="2">Uncharacterized protein</fullName>
    </submittedName>
</protein>
<reference evidence="2" key="1">
    <citation type="journal article" date="2020" name="mSystems">
        <title>Genome- and Community-Level Interaction Insights into Carbon Utilization and Element Cycling Functions of Hydrothermarchaeota in Hydrothermal Sediment.</title>
        <authorList>
            <person name="Zhou Z."/>
            <person name="Liu Y."/>
            <person name="Xu W."/>
            <person name="Pan J."/>
            <person name="Luo Z.H."/>
            <person name="Li M."/>
        </authorList>
    </citation>
    <scope>NUCLEOTIDE SEQUENCE [LARGE SCALE GENOMIC DNA]</scope>
    <source>
        <strain evidence="2">HyVt-493</strain>
    </source>
</reference>
<proteinExistence type="predicted"/>
<name>A0A7V2WVC4_LEUMU</name>